<evidence type="ECO:0000256" key="1">
    <source>
        <dbReference type="ARBA" id="ARBA00006525"/>
    </source>
</evidence>
<dbReference type="SUPFAM" id="SSF102405">
    <property type="entry name" value="MCP/YpsA-like"/>
    <property type="match status" value="1"/>
</dbReference>
<organism evidence="4 5">
    <name type="scientific">Deinococcus taklimakanensis</name>
    <dbReference type="NCBI Taxonomy" id="536443"/>
    <lineage>
        <taxon>Bacteria</taxon>
        <taxon>Thermotogati</taxon>
        <taxon>Deinococcota</taxon>
        <taxon>Deinococci</taxon>
        <taxon>Deinococcales</taxon>
        <taxon>Deinococcaceae</taxon>
        <taxon>Deinococcus</taxon>
    </lineage>
</organism>
<dbReference type="Gene3D" id="3.40.50.450">
    <property type="match status" value="1"/>
</dbReference>
<dbReference type="SUPFAM" id="SSF47781">
    <property type="entry name" value="RuvA domain 2-like"/>
    <property type="match status" value="1"/>
</dbReference>
<dbReference type="Gene3D" id="1.10.10.10">
    <property type="entry name" value="Winged helix-like DNA-binding domain superfamily/Winged helix DNA-binding domain"/>
    <property type="match status" value="1"/>
</dbReference>
<sequence length="358" mass="37147">MTSAAHTAELLALLTLRFTPNLGPRRTEALRVHFGSAQAALKAPLGALREVHGLDSRSLAAVGSAKAAQAADTELRRCAQEDVTLVGRGLPGYPAALDALGDPPPVLWVRGELPEFPVTPRAIGIVGTRGASMHARSLTRAIAGALARAEVVVVSGLARGIDTEAHAAAVDAGGRSVGVLGSAVNRIYPAENTRLAGRLTVISEYPLDTGPAQHHFPTRNRLIAALSSGTLVVEGERKSGSMITATHALECGRTVFAVPGRAGDPLAAGPHALIRDGAVLTESAQDILDEFGWGAAPTQPLPDLPPDQARVLRALSSPATLDDLQASAGLPLTELQTALVMLQLMGLAEETGGRWGRR</sequence>
<reference evidence="5" key="1">
    <citation type="journal article" date="2019" name="Int. J. Syst. Evol. Microbiol.">
        <title>The Global Catalogue of Microorganisms (GCM) 10K type strain sequencing project: providing services to taxonomists for standard genome sequencing and annotation.</title>
        <authorList>
            <consortium name="The Broad Institute Genomics Platform"/>
            <consortium name="The Broad Institute Genome Sequencing Center for Infectious Disease"/>
            <person name="Wu L."/>
            <person name="Ma J."/>
        </authorList>
    </citation>
    <scope>NUCLEOTIDE SEQUENCE [LARGE SCALE GENOMIC DNA]</scope>
    <source>
        <strain evidence="5">KCTC 33842</strain>
    </source>
</reference>
<dbReference type="NCBIfam" id="TIGR00732">
    <property type="entry name" value="dprA"/>
    <property type="match status" value="1"/>
</dbReference>
<dbReference type="InterPro" id="IPR057666">
    <property type="entry name" value="DrpA_SLOG"/>
</dbReference>
<evidence type="ECO:0000313" key="4">
    <source>
        <dbReference type="EMBL" id="MFD2609438.1"/>
    </source>
</evidence>
<proteinExistence type="inferred from homology"/>
<feature type="domain" description="DprA winged helix" evidence="3">
    <location>
        <begin position="296"/>
        <end position="353"/>
    </location>
</feature>
<evidence type="ECO:0000259" key="3">
    <source>
        <dbReference type="Pfam" id="PF17782"/>
    </source>
</evidence>
<dbReference type="InterPro" id="IPR036388">
    <property type="entry name" value="WH-like_DNA-bd_sf"/>
</dbReference>
<dbReference type="InterPro" id="IPR041614">
    <property type="entry name" value="DprA_WH"/>
</dbReference>
<dbReference type="InterPro" id="IPR003488">
    <property type="entry name" value="DprA"/>
</dbReference>
<dbReference type="RefSeq" id="WP_386844802.1">
    <property type="nucleotide sequence ID" value="NZ_JBHUMK010000036.1"/>
</dbReference>
<evidence type="ECO:0000313" key="5">
    <source>
        <dbReference type="Proteomes" id="UP001597475"/>
    </source>
</evidence>
<dbReference type="EMBL" id="JBHUMK010000036">
    <property type="protein sequence ID" value="MFD2609438.1"/>
    <property type="molecule type" value="Genomic_DNA"/>
</dbReference>
<dbReference type="PANTHER" id="PTHR43022">
    <property type="entry name" value="PROTEIN SMF"/>
    <property type="match status" value="1"/>
</dbReference>
<dbReference type="InterPro" id="IPR010994">
    <property type="entry name" value="RuvA_2-like"/>
</dbReference>
<protein>
    <submittedName>
        <fullName evidence="4">DNA-processing protein DprA</fullName>
    </submittedName>
</protein>
<dbReference type="Pfam" id="PF17782">
    <property type="entry name" value="WHD_DprA"/>
    <property type="match status" value="1"/>
</dbReference>
<accession>A0ABW5P3K4</accession>
<comment type="similarity">
    <text evidence="1">Belongs to the DprA/Smf family.</text>
</comment>
<feature type="domain" description="Smf/DprA SLOG" evidence="2">
    <location>
        <begin position="91"/>
        <end position="291"/>
    </location>
</feature>
<name>A0ABW5P3K4_9DEIO</name>
<comment type="caution">
    <text evidence="4">The sequence shown here is derived from an EMBL/GenBank/DDBJ whole genome shotgun (WGS) entry which is preliminary data.</text>
</comment>
<evidence type="ECO:0000259" key="2">
    <source>
        <dbReference type="Pfam" id="PF02481"/>
    </source>
</evidence>
<gene>
    <name evidence="4" type="primary">dprA</name>
    <name evidence="4" type="ORF">ACFSR9_08320</name>
</gene>
<dbReference type="Pfam" id="PF02481">
    <property type="entry name" value="DNA_processg_A"/>
    <property type="match status" value="1"/>
</dbReference>
<dbReference type="PANTHER" id="PTHR43022:SF1">
    <property type="entry name" value="PROTEIN SMF"/>
    <property type="match status" value="1"/>
</dbReference>
<keyword evidence="5" id="KW-1185">Reference proteome</keyword>
<dbReference type="Proteomes" id="UP001597475">
    <property type="component" value="Unassembled WGS sequence"/>
</dbReference>